<accession>A0A8K0MMN2</accession>
<dbReference type="EMBL" id="VOIH02000003">
    <property type="protein sequence ID" value="KAF3451283.1"/>
    <property type="molecule type" value="Genomic_DNA"/>
</dbReference>
<keyword evidence="1" id="KW-0472">Membrane</keyword>
<protein>
    <submittedName>
        <fullName evidence="2">Uncharacterized protein</fullName>
    </submittedName>
</protein>
<gene>
    <name evidence="2" type="ORF">FNV43_RR07378</name>
</gene>
<organism evidence="2 3">
    <name type="scientific">Rhamnella rubrinervis</name>
    <dbReference type="NCBI Taxonomy" id="2594499"/>
    <lineage>
        <taxon>Eukaryota</taxon>
        <taxon>Viridiplantae</taxon>
        <taxon>Streptophyta</taxon>
        <taxon>Embryophyta</taxon>
        <taxon>Tracheophyta</taxon>
        <taxon>Spermatophyta</taxon>
        <taxon>Magnoliopsida</taxon>
        <taxon>eudicotyledons</taxon>
        <taxon>Gunneridae</taxon>
        <taxon>Pentapetalae</taxon>
        <taxon>rosids</taxon>
        <taxon>fabids</taxon>
        <taxon>Rosales</taxon>
        <taxon>Rhamnaceae</taxon>
        <taxon>rhamnoid group</taxon>
        <taxon>Rhamneae</taxon>
        <taxon>Rhamnella</taxon>
    </lineage>
</organism>
<evidence type="ECO:0000313" key="3">
    <source>
        <dbReference type="Proteomes" id="UP000796880"/>
    </source>
</evidence>
<feature type="transmembrane region" description="Helical" evidence="1">
    <location>
        <begin position="62"/>
        <end position="84"/>
    </location>
</feature>
<dbReference type="AlphaFoldDB" id="A0A8K0MMN2"/>
<name>A0A8K0MMN2_9ROSA</name>
<comment type="caution">
    <text evidence="2">The sequence shown here is derived from an EMBL/GenBank/DDBJ whole genome shotgun (WGS) entry which is preliminary data.</text>
</comment>
<reference evidence="2" key="1">
    <citation type="submission" date="2020-03" db="EMBL/GenBank/DDBJ databases">
        <title>A high-quality chromosome-level genome assembly of a woody plant with both climbing and erect habits, Rhamnella rubrinervis.</title>
        <authorList>
            <person name="Lu Z."/>
            <person name="Yang Y."/>
            <person name="Zhu X."/>
            <person name="Sun Y."/>
        </authorList>
    </citation>
    <scope>NUCLEOTIDE SEQUENCE</scope>
    <source>
        <strain evidence="2">BYM</strain>
        <tissue evidence="2">Leaf</tissue>
    </source>
</reference>
<sequence>MANILGSFAPEVALTTQTGVDEIHRERAVKESLPIEIGIEGDAMAEETSAASPEEEENLDELQLFFLCTFYISFTLRLFSFYGFL</sequence>
<keyword evidence="1" id="KW-1133">Transmembrane helix</keyword>
<keyword evidence="3" id="KW-1185">Reference proteome</keyword>
<proteinExistence type="predicted"/>
<dbReference type="Proteomes" id="UP000796880">
    <property type="component" value="Unassembled WGS sequence"/>
</dbReference>
<evidence type="ECO:0000313" key="2">
    <source>
        <dbReference type="EMBL" id="KAF3451283.1"/>
    </source>
</evidence>
<keyword evidence="1" id="KW-0812">Transmembrane</keyword>
<evidence type="ECO:0000256" key="1">
    <source>
        <dbReference type="SAM" id="Phobius"/>
    </source>
</evidence>